<feature type="region of interest" description="Disordered" evidence="1">
    <location>
        <begin position="1"/>
        <end position="26"/>
    </location>
</feature>
<dbReference type="EMBL" id="JYDJ01000406">
    <property type="protein sequence ID" value="KRX35832.1"/>
    <property type="molecule type" value="Genomic_DNA"/>
</dbReference>
<proteinExistence type="predicted"/>
<protein>
    <submittedName>
        <fullName evidence="2">Uncharacterized protein</fullName>
    </submittedName>
</protein>
<accession>A0A0V0TA14</accession>
<comment type="caution">
    <text evidence="2">The sequence shown here is derived from an EMBL/GenBank/DDBJ whole genome shotgun (WGS) entry which is preliminary data.</text>
</comment>
<sequence>MSELVLPRKSKESSLPMKKGRTQSHGVLLNNASKRSLMRASNLQRMVCNSSLRSRLVPSTFLSAFFDEQTNLSHKLPFQGAPSMLYFHSMHRFASSSSNFPDDSLTSRAGTNESACLKV</sequence>
<organism evidence="2 3">
    <name type="scientific">Trichinella murrelli</name>
    <dbReference type="NCBI Taxonomy" id="144512"/>
    <lineage>
        <taxon>Eukaryota</taxon>
        <taxon>Metazoa</taxon>
        <taxon>Ecdysozoa</taxon>
        <taxon>Nematoda</taxon>
        <taxon>Enoplea</taxon>
        <taxon>Dorylaimia</taxon>
        <taxon>Trichinellida</taxon>
        <taxon>Trichinellidae</taxon>
        <taxon>Trichinella</taxon>
    </lineage>
</organism>
<evidence type="ECO:0000256" key="1">
    <source>
        <dbReference type="SAM" id="MobiDB-lite"/>
    </source>
</evidence>
<name>A0A0V0TA14_9BILA</name>
<feature type="region of interest" description="Disordered" evidence="1">
    <location>
        <begin position="97"/>
        <end position="119"/>
    </location>
</feature>
<gene>
    <name evidence="2" type="ORF">T05_12856</name>
</gene>
<evidence type="ECO:0000313" key="2">
    <source>
        <dbReference type="EMBL" id="KRX35832.1"/>
    </source>
</evidence>
<evidence type="ECO:0000313" key="3">
    <source>
        <dbReference type="Proteomes" id="UP000055048"/>
    </source>
</evidence>
<dbReference type="AlphaFoldDB" id="A0A0V0TA14"/>
<reference evidence="2 3" key="1">
    <citation type="submission" date="2015-01" db="EMBL/GenBank/DDBJ databases">
        <title>Evolution of Trichinella species and genotypes.</title>
        <authorList>
            <person name="Korhonen P.K."/>
            <person name="Edoardo P."/>
            <person name="Giuseppe L.R."/>
            <person name="Gasser R.B."/>
        </authorList>
    </citation>
    <scope>NUCLEOTIDE SEQUENCE [LARGE SCALE GENOMIC DNA]</scope>
    <source>
        <strain evidence="2">ISS417</strain>
    </source>
</reference>
<keyword evidence="3" id="KW-1185">Reference proteome</keyword>
<dbReference type="Proteomes" id="UP000055048">
    <property type="component" value="Unassembled WGS sequence"/>
</dbReference>